<proteinExistence type="predicted"/>
<comment type="caution">
    <text evidence="2">The sequence shown here is derived from an EMBL/GenBank/DDBJ whole genome shotgun (WGS) entry which is preliminary data.</text>
</comment>
<dbReference type="EMBL" id="BAAAUH010000020">
    <property type="protein sequence ID" value="GAA3179445.1"/>
    <property type="molecule type" value="Genomic_DNA"/>
</dbReference>
<protein>
    <submittedName>
        <fullName evidence="2">Uncharacterized protein</fullName>
    </submittedName>
</protein>
<dbReference type="Proteomes" id="UP001501866">
    <property type="component" value="Unassembled WGS sequence"/>
</dbReference>
<evidence type="ECO:0000313" key="2">
    <source>
        <dbReference type="EMBL" id="GAA3179445.1"/>
    </source>
</evidence>
<evidence type="ECO:0000256" key="1">
    <source>
        <dbReference type="SAM" id="MobiDB-lite"/>
    </source>
</evidence>
<organism evidence="2 3">
    <name type="scientific">Streptomyces virens</name>
    <dbReference type="NCBI Taxonomy" id="285572"/>
    <lineage>
        <taxon>Bacteria</taxon>
        <taxon>Bacillati</taxon>
        <taxon>Actinomycetota</taxon>
        <taxon>Actinomycetes</taxon>
        <taxon>Kitasatosporales</taxon>
        <taxon>Streptomycetaceae</taxon>
        <taxon>Streptomyces</taxon>
    </lineage>
</organism>
<evidence type="ECO:0000313" key="3">
    <source>
        <dbReference type="Proteomes" id="UP001501866"/>
    </source>
</evidence>
<gene>
    <name evidence="2" type="ORF">GCM10010451_30660</name>
</gene>
<name>A0ABP6PI53_9ACTN</name>
<reference evidence="3" key="1">
    <citation type="journal article" date="2019" name="Int. J. Syst. Evol. Microbiol.">
        <title>The Global Catalogue of Microorganisms (GCM) 10K type strain sequencing project: providing services to taxonomists for standard genome sequencing and annotation.</title>
        <authorList>
            <consortium name="The Broad Institute Genomics Platform"/>
            <consortium name="The Broad Institute Genome Sequencing Center for Infectious Disease"/>
            <person name="Wu L."/>
            <person name="Ma J."/>
        </authorList>
    </citation>
    <scope>NUCLEOTIDE SEQUENCE [LARGE SCALE GENOMIC DNA]</scope>
    <source>
        <strain evidence="3">JCM 9095</strain>
    </source>
</reference>
<feature type="region of interest" description="Disordered" evidence="1">
    <location>
        <begin position="37"/>
        <end position="67"/>
    </location>
</feature>
<keyword evidence="3" id="KW-1185">Reference proteome</keyword>
<sequence>MSNIGGNYFRLGPLTESRALSRARTKEFTVFHRRVENGSMSGKPREGYRGGGFTASRAGGRRRGSVRVPPRAWRRLWHGVSGGSGVG</sequence>
<accession>A0ABP6PI53</accession>